<evidence type="ECO:0000256" key="8">
    <source>
        <dbReference type="SAM" id="Phobius"/>
    </source>
</evidence>
<keyword evidence="3 8" id="KW-0812">Transmembrane</keyword>
<protein>
    <submittedName>
        <fullName evidence="9">Conserved domain protein</fullName>
    </submittedName>
</protein>
<comment type="subcellular location">
    <subcellularLocation>
        <location evidence="1">Membrane</location>
    </subcellularLocation>
</comment>
<dbReference type="eggNOG" id="COG0690">
    <property type="taxonomic scope" value="Bacteria"/>
</dbReference>
<dbReference type="Gene3D" id="1.20.5.1030">
    <property type="entry name" value="Preprotein translocase secy subunit"/>
    <property type="match status" value="1"/>
</dbReference>
<dbReference type="STRING" id="434131.NRI_0661"/>
<dbReference type="GO" id="GO:0006605">
    <property type="term" value="P:protein targeting"/>
    <property type="evidence" value="ECO:0007669"/>
    <property type="project" value="InterPro"/>
</dbReference>
<proteinExistence type="predicted"/>
<dbReference type="HOGENOM" id="CLU_113663_9_0_5"/>
<evidence type="ECO:0000256" key="5">
    <source>
        <dbReference type="ARBA" id="ARBA00022989"/>
    </source>
</evidence>
<keyword evidence="2" id="KW-0813">Transport</keyword>
<keyword evidence="5 8" id="KW-1133">Transmembrane helix</keyword>
<evidence type="ECO:0000256" key="6">
    <source>
        <dbReference type="ARBA" id="ARBA00023010"/>
    </source>
</evidence>
<evidence type="ECO:0000313" key="10">
    <source>
        <dbReference type="Proteomes" id="UP000001627"/>
    </source>
</evidence>
<evidence type="ECO:0000256" key="4">
    <source>
        <dbReference type="ARBA" id="ARBA00022927"/>
    </source>
</evidence>
<dbReference type="InterPro" id="IPR038379">
    <property type="entry name" value="SecE_sf"/>
</dbReference>
<dbReference type="GO" id="GO:0006886">
    <property type="term" value="P:intracellular protein transport"/>
    <property type="evidence" value="ECO:0007669"/>
    <property type="project" value="InterPro"/>
</dbReference>
<dbReference type="InterPro" id="IPR005807">
    <property type="entry name" value="SecE_bac"/>
</dbReference>
<name>C6V5H0_NEORI</name>
<dbReference type="KEGG" id="nri:NRI_0661"/>
<dbReference type="AlphaFoldDB" id="C6V5H0"/>
<feature type="transmembrane region" description="Helical" evidence="8">
    <location>
        <begin position="20"/>
        <end position="44"/>
    </location>
</feature>
<dbReference type="Proteomes" id="UP000001627">
    <property type="component" value="Chromosome"/>
</dbReference>
<sequence>MAEFRGIAWPSRREVVSFSLFALSVTSVFALLFAFVDYVIFLMVRFFY</sequence>
<keyword evidence="10" id="KW-1185">Reference proteome</keyword>
<keyword evidence="7 8" id="KW-0472">Membrane</keyword>
<dbReference type="EMBL" id="CP001431">
    <property type="protein sequence ID" value="ACT69628.1"/>
    <property type="molecule type" value="Genomic_DNA"/>
</dbReference>
<dbReference type="GO" id="GO:0008320">
    <property type="term" value="F:protein transmembrane transporter activity"/>
    <property type="evidence" value="ECO:0007669"/>
    <property type="project" value="InterPro"/>
</dbReference>
<accession>C6V5H0</accession>
<reference evidence="9 10" key="1">
    <citation type="journal article" date="2009" name="Nucleic Acids Res.">
        <title>Analysis of complete genome sequence of Neorickettsia risticii: causative agent of Potomac horse fever.</title>
        <authorList>
            <person name="Lin M."/>
            <person name="Zhang C."/>
            <person name="Gibson K."/>
            <person name="Rikihisa Y."/>
        </authorList>
    </citation>
    <scope>NUCLEOTIDE SEQUENCE [LARGE SCALE GENOMIC DNA]</scope>
    <source>
        <strain evidence="9 10">Illinois</strain>
    </source>
</reference>
<evidence type="ECO:0000313" key="9">
    <source>
        <dbReference type="EMBL" id="ACT69628.1"/>
    </source>
</evidence>
<dbReference type="GO" id="GO:0016020">
    <property type="term" value="C:membrane"/>
    <property type="evidence" value="ECO:0007669"/>
    <property type="project" value="UniProtKB-SubCell"/>
</dbReference>
<evidence type="ECO:0000256" key="1">
    <source>
        <dbReference type="ARBA" id="ARBA00004370"/>
    </source>
</evidence>
<keyword evidence="4" id="KW-0653">Protein transport</keyword>
<dbReference type="NCBIfam" id="TIGR00964">
    <property type="entry name" value="secE_bact"/>
    <property type="match status" value="1"/>
</dbReference>
<evidence type="ECO:0000256" key="3">
    <source>
        <dbReference type="ARBA" id="ARBA00022692"/>
    </source>
</evidence>
<gene>
    <name evidence="9" type="ordered locus">NRI_0661</name>
</gene>
<evidence type="ECO:0000256" key="2">
    <source>
        <dbReference type="ARBA" id="ARBA00022448"/>
    </source>
</evidence>
<organism evidence="9 10">
    <name type="scientific">Neorickettsia risticii (strain Illinois)</name>
    <dbReference type="NCBI Taxonomy" id="434131"/>
    <lineage>
        <taxon>Bacteria</taxon>
        <taxon>Pseudomonadati</taxon>
        <taxon>Pseudomonadota</taxon>
        <taxon>Alphaproteobacteria</taxon>
        <taxon>Rickettsiales</taxon>
        <taxon>Anaplasmataceae</taxon>
        <taxon>Neorickettsia</taxon>
    </lineage>
</organism>
<dbReference type="GO" id="GO:0009306">
    <property type="term" value="P:protein secretion"/>
    <property type="evidence" value="ECO:0007669"/>
    <property type="project" value="InterPro"/>
</dbReference>
<keyword evidence="6" id="KW-0811">Translocation</keyword>
<evidence type="ECO:0000256" key="7">
    <source>
        <dbReference type="ARBA" id="ARBA00023136"/>
    </source>
</evidence>
<dbReference type="InterPro" id="IPR001901">
    <property type="entry name" value="Translocase_SecE/Sec61-g"/>
</dbReference>
<dbReference type="Pfam" id="PF00584">
    <property type="entry name" value="SecE"/>
    <property type="match status" value="1"/>
</dbReference>